<dbReference type="Proteomes" id="UP000314986">
    <property type="component" value="Unassembled WGS sequence"/>
</dbReference>
<dbReference type="PANTHER" id="PTHR13674">
    <property type="entry name" value="GROWTH AND TRANSFORMATION-DEPENDENT PROTEIN"/>
    <property type="match status" value="1"/>
</dbReference>
<accession>A0A4W3HRB6</accession>
<evidence type="ECO:0000313" key="8">
    <source>
        <dbReference type="Proteomes" id="UP000314986"/>
    </source>
</evidence>
<sequence length="244" mass="26807">MTQRGNQSVIIHCALPSGEMTSEAKTHFAVQLQLFILFRVGGVGWDFTAKIYIYISSLFFCLFLLVGQSKQRGKEPHAMLRGLLRAGRLLAVGVAGRPGVGLPERVTGAQRRFCNKAAQDAVRGTGAPLQSGGAAEAFPITNLQSRIPSAFDMKVLLWSGRFKKKEDIPQMVSMDMLAAAANNLRVKICYLMIALSVVGCFVMVISGKNAVKRDESLTKSNLDKKAKLKEEYQKEQELIARKAE</sequence>
<evidence type="ECO:0000256" key="5">
    <source>
        <dbReference type="ARBA" id="ARBA00023136"/>
    </source>
</evidence>
<feature type="transmembrane region" description="Helical" evidence="6">
    <location>
        <begin position="188"/>
        <end position="207"/>
    </location>
</feature>
<dbReference type="Ensembl" id="ENSCMIT00000018190.1">
    <property type="protein sequence ID" value="ENSCMIP00000017850.1"/>
    <property type="gene ID" value="ENSCMIG00000008468.1"/>
</dbReference>
<evidence type="ECO:0000256" key="3">
    <source>
        <dbReference type="ARBA" id="ARBA00022692"/>
    </source>
</evidence>
<evidence type="ECO:0000256" key="4">
    <source>
        <dbReference type="ARBA" id="ARBA00022989"/>
    </source>
</evidence>
<dbReference type="GO" id="GO:0016020">
    <property type="term" value="C:membrane"/>
    <property type="evidence" value="ECO:0007669"/>
    <property type="project" value="UniProtKB-SubCell"/>
</dbReference>
<evidence type="ECO:0000313" key="7">
    <source>
        <dbReference type="Ensembl" id="ENSCMIP00000017850.1"/>
    </source>
</evidence>
<feature type="transmembrane region" description="Helical" evidence="6">
    <location>
        <begin position="51"/>
        <end position="67"/>
    </location>
</feature>
<reference evidence="8" key="2">
    <citation type="journal article" date="2007" name="PLoS Biol.">
        <title>Survey sequencing and comparative analysis of the elephant shark (Callorhinchus milii) genome.</title>
        <authorList>
            <person name="Venkatesh B."/>
            <person name="Kirkness E.F."/>
            <person name="Loh Y.H."/>
            <person name="Halpern A.L."/>
            <person name="Lee A.P."/>
            <person name="Johnson J."/>
            <person name="Dandona N."/>
            <person name="Viswanathan L.D."/>
            <person name="Tay A."/>
            <person name="Venter J.C."/>
            <person name="Strausberg R.L."/>
            <person name="Brenner S."/>
        </authorList>
    </citation>
    <scope>NUCLEOTIDE SEQUENCE [LARGE SCALE GENOMIC DNA]</scope>
</reference>
<keyword evidence="8" id="KW-1185">Reference proteome</keyword>
<proteinExistence type="inferred from homology"/>
<dbReference type="GeneTree" id="ENSGT00640000091497"/>
<keyword evidence="5 6" id="KW-0472">Membrane</keyword>
<reference evidence="8" key="3">
    <citation type="journal article" date="2014" name="Nature">
        <title>Elephant shark genome provides unique insights into gnathostome evolution.</title>
        <authorList>
            <consortium name="International Elephant Shark Genome Sequencing Consortium"/>
            <person name="Venkatesh B."/>
            <person name="Lee A.P."/>
            <person name="Ravi V."/>
            <person name="Maurya A.K."/>
            <person name="Lian M.M."/>
            <person name="Swann J.B."/>
            <person name="Ohta Y."/>
            <person name="Flajnik M.F."/>
            <person name="Sutoh Y."/>
            <person name="Kasahara M."/>
            <person name="Hoon S."/>
            <person name="Gangu V."/>
            <person name="Roy S.W."/>
            <person name="Irimia M."/>
            <person name="Korzh V."/>
            <person name="Kondrychyn I."/>
            <person name="Lim Z.W."/>
            <person name="Tay B.H."/>
            <person name="Tohari S."/>
            <person name="Kong K.W."/>
            <person name="Ho S."/>
            <person name="Lorente-Galdos B."/>
            <person name="Quilez J."/>
            <person name="Marques-Bonet T."/>
            <person name="Raney B.J."/>
            <person name="Ingham P.W."/>
            <person name="Tay A."/>
            <person name="Hillier L.W."/>
            <person name="Minx P."/>
            <person name="Boehm T."/>
            <person name="Wilson R.K."/>
            <person name="Brenner S."/>
            <person name="Warren W.C."/>
        </authorList>
    </citation>
    <scope>NUCLEOTIDE SEQUENCE [LARGE SCALE GENOMIC DNA]</scope>
</reference>
<protein>
    <submittedName>
        <fullName evidence="7">Protein FAM162A-like</fullName>
    </submittedName>
</protein>
<dbReference type="InParanoid" id="A0A4W3HRB6"/>
<dbReference type="STRING" id="7868.ENSCMIP00000017850"/>
<dbReference type="AlphaFoldDB" id="A0A4W3HRB6"/>
<keyword evidence="4 6" id="KW-1133">Transmembrane helix</keyword>
<reference evidence="8" key="1">
    <citation type="journal article" date="2006" name="Science">
        <title>Ancient noncoding elements conserved in the human genome.</title>
        <authorList>
            <person name="Venkatesh B."/>
            <person name="Kirkness E.F."/>
            <person name="Loh Y.H."/>
            <person name="Halpern A.L."/>
            <person name="Lee A.P."/>
            <person name="Johnson J."/>
            <person name="Dandona N."/>
            <person name="Viswanathan L.D."/>
            <person name="Tay A."/>
            <person name="Venter J.C."/>
            <person name="Strausberg R.L."/>
            <person name="Brenner S."/>
        </authorList>
    </citation>
    <scope>NUCLEOTIDE SEQUENCE [LARGE SCALE GENOMIC DNA]</scope>
</reference>
<comment type="subcellular location">
    <subcellularLocation>
        <location evidence="1">Membrane</location>
        <topology evidence="1">Single-pass membrane protein</topology>
    </subcellularLocation>
</comment>
<keyword evidence="3 6" id="KW-0812">Transmembrane</keyword>
<dbReference type="Pfam" id="PF06388">
    <property type="entry name" value="DUF1075"/>
    <property type="match status" value="1"/>
</dbReference>
<evidence type="ECO:0000256" key="1">
    <source>
        <dbReference type="ARBA" id="ARBA00004167"/>
    </source>
</evidence>
<gene>
    <name evidence="7" type="primary">LOC103177892</name>
</gene>
<evidence type="ECO:0000256" key="6">
    <source>
        <dbReference type="SAM" id="Phobius"/>
    </source>
</evidence>
<reference evidence="7" key="5">
    <citation type="submission" date="2025-09" db="UniProtKB">
        <authorList>
            <consortium name="Ensembl"/>
        </authorList>
    </citation>
    <scope>IDENTIFICATION</scope>
</reference>
<comment type="similarity">
    <text evidence="2">Belongs to the UPF0389 family.</text>
</comment>
<name>A0A4W3HRB6_CALMI</name>
<reference evidence="7" key="4">
    <citation type="submission" date="2025-08" db="UniProtKB">
        <authorList>
            <consortium name="Ensembl"/>
        </authorList>
    </citation>
    <scope>IDENTIFICATION</scope>
</reference>
<evidence type="ECO:0000256" key="2">
    <source>
        <dbReference type="ARBA" id="ARBA00007363"/>
    </source>
</evidence>
<dbReference type="InterPro" id="IPR009432">
    <property type="entry name" value="DUF1075"/>
</dbReference>
<organism evidence="7 8">
    <name type="scientific">Callorhinchus milii</name>
    <name type="common">Ghost shark</name>
    <dbReference type="NCBI Taxonomy" id="7868"/>
    <lineage>
        <taxon>Eukaryota</taxon>
        <taxon>Metazoa</taxon>
        <taxon>Chordata</taxon>
        <taxon>Craniata</taxon>
        <taxon>Vertebrata</taxon>
        <taxon>Chondrichthyes</taxon>
        <taxon>Holocephali</taxon>
        <taxon>Chimaeriformes</taxon>
        <taxon>Callorhinchidae</taxon>
        <taxon>Callorhinchus</taxon>
    </lineage>
</organism>
<dbReference type="PANTHER" id="PTHR13674:SF5">
    <property type="entry name" value="UPF0389 PROTEIN CG9231"/>
    <property type="match status" value="1"/>
</dbReference>